<evidence type="ECO:0000313" key="3">
    <source>
        <dbReference type="Proteomes" id="UP000095284"/>
    </source>
</evidence>
<keyword evidence="4" id="KW-1185">Reference proteome</keyword>
<evidence type="ECO:0000313" key="2">
    <source>
        <dbReference type="EMBL" id="CAD5235397.1"/>
    </source>
</evidence>
<reference evidence="5" key="1">
    <citation type="submission" date="2016-11" db="UniProtKB">
        <authorList>
            <consortium name="WormBaseParasite"/>
        </authorList>
    </citation>
    <scope>IDENTIFICATION</scope>
</reference>
<dbReference type="Proteomes" id="UP000582659">
    <property type="component" value="Unassembled WGS sequence"/>
</dbReference>
<keyword evidence="1" id="KW-0472">Membrane</keyword>
<proteinExistence type="predicted"/>
<protein>
    <submittedName>
        <fullName evidence="2">(pine wood nematode) hypothetical protein</fullName>
    </submittedName>
</protein>
<sequence>MVLCEAGLTDASSPCPRSVTSLEDPQIHVVESGDADSMPGIRLLTKCKPISTPECEDIAKLPLTPIRPVRQQPVFFTPVRQPKRRSLVGRVLTRIFNCTQPQKVKERFEETAPTKKHRDSLVLNGVQDKRKGSKVLFAWFLLSLLLFLACCALVMVDI</sequence>
<evidence type="ECO:0000313" key="5">
    <source>
        <dbReference type="WBParaSite" id="BXY_1025000.1"/>
    </source>
</evidence>
<dbReference type="AlphaFoldDB" id="A0A1I7SB53"/>
<accession>A0A1I7SB53</accession>
<organism evidence="3 5">
    <name type="scientific">Bursaphelenchus xylophilus</name>
    <name type="common">Pinewood nematode worm</name>
    <name type="synonym">Aphelenchoides xylophilus</name>
    <dbReference type="NCBI Taxonomy" id="6326"/>
    <lineage>
        <taxon>Eukaryota</taxon>
        <taxon>Metazoa</taxon>
        <taxon>Ecdysozoa</taxon>
        <taxon>Nematoda</taxon>
        <taxon>Chromadorea</taxon>
        <taxon>Rhabditida</taxon>
        <taxon>Tylenchina</taxon>
        <taxon>Tylenchomorpha</taxon>
        <taxon>Aphelenchoidea</taxon>
        <taxon>Aphelenchoididae</taxon>
        <taxon>Bursaphelenchus</taxon>
    </lineage>
</organism>
<evidence type="ECO:0000256" key="1">
    <source>
        <dbReference type="SAM" id="Phobius"/>
    </source>
</evidence>
<keyword evidence="1" id="KW-1133">Transmembrane helix</keyword>
<evidence type="ECO:0000313" key="4">
    <source>
        <dbReference type="Proteomes" id="UP000659654"/>
    </source>
</evidence>
<dbReference type="Proteomes" id="UP000095284">
    <property type="component" value="Unplaced"/>
</dbReference>
<gene>
    <name evidence="2" type="ORF">BXYJ_LOCUS15488</name>
</gene>
<dbReference type="EMBL" id="CAJFDI010000006">
    <property type="protein sequence ID" value="CAD5235397.1"/>
    <property type="molecule type" value="Genomic_DNA"/>
</dbReference>
<reference evidence="2" key="2">
    <citation type="submission" date="2020-09" db="EMBL/GenBank/DDBJ databases">
        <authorList>
            <person name="Kikuchi T."/>
        </authorList>
    </citation>
    <scope>NUCLEOTIDE SEQUENCE</scope>
    <source>
        <strain evidence="2">Ka4C1</strain>
    </source>
</reference>
<keyword evidence="1" id="KW-0812">Transmembrane</keyword>
<dbReference type="Proteomes" id="UP000659654">
    <property type="component" value="Unassembled WGS sequence"/>
</dbReference>
<feature type="transmembrane region" description="Helical" evidence="1">
    <location>
        <begin position="136"/>
        <end position="156"/>
    </location>
</feature>
<name>A0A1I7SB53_BURXY</name>
<dbReference type="EMBL" id="CAJFCV020000006">
    <property type="protein sequence ID" value="CAG9131755.1"/>
    <property type="molecule type" value="Genomic_DNA"/>
</dbReference>
<dbReference type="WBParaSite" id="BXY_1025000.1">
    <property type="protein sequence ID" value="BXY_1025000.1"/>
    <property type="gene ID" value="BXY_1025000"/>
</dbReference>